<feature type="domain" description="Ubiquitin-like" evidence="1">
    <location>
        <begin position="1"/>
        <end position="69"/>
    </location>
</feature>
<sequence length="153" mass="17661">MILFVILLSGKKITLDVFGTDTVMKVKQKIQDKEGISVNIQKLIYLTEELKNEETLDYLGFQTEGTMFLFSCMNLFVVLVEGKTITLRVFQDDTVESVKKKIFDREGIPVEEQRLNYTTKELREDQKKLHEYNVTNNGTMWLSLRVLGGSDVN</sequence>
<dbReference type="InterPro" id="IPR029071">
    <property type="entry name" value="Ubiquitin-like_domsf"/>
</dbReference>
<dbReference type="PRINTS" id="PR00348">
    <property type="entry name" value="UBIQUITIN"/>
</dbReference>
<dbReference type="PANTHER" id="PTHR10666">
    <property type="entry name" value="UBIQUITIN"/>
    <property type="match status" value="1"/>
</dbReference>
<comment type="caution">
    <text evidence="2">The sequence shown here is derived from an EMBL/GenBank/DDBJ whole genome shotgun (WGS) entry which is preliminary data.</text>
</comment>
<dbReference type="InterPro" id="IPR050158">
    <property type="entry name" value="Ubiquitin_ubiquitin-like"/>
</dbReference>
<protein>
    <submittedName>
        <fullName evidence="2">Polyubiquitin</fullName>
    </submittedName>
</protein>
<dbReference type="AlphaFoldDB" id="A0A8H4EQ33"/>
<gene>
    <name evidence="2" type="ORF">F8M41_010965</name>
</gene>
<dbReference type="PROSITE" id="PS50053">
    <property type="entry name" value="UBIQUITIN_2"/>
    <property type="match status" value="2"/>
</dbReference>
<proteinExistence type="predicted"/>
<reference evidence="2 3" key="1">
    <citation type="journal article" date="2019" name="Environ. Microbiol.">
        <title>At the nexus of three kingdoms: the genome of the mycorrhizal fungus Gigaspora margarita provides insights into plant, endobacterial and fungal interactions.</title>
        <authorList>
            <person name="Venice F."/>
            <person name="Ghignone S."/>
            <person name="Salvioli di Fossalunga A."/>
            <person name="Amselem J."/>
            <person name="Novero M."/>
            <person name="Xianan X."/>
            <person name="Sedzielewska Toro K."/>
            <person name="Morin E."/>
            <person name="Lipzen A."/>
            <person name="Grigoriev I.V."/>
            <person name="Henrissat B."/>
            <person name="Martin F.M."/>
            <person name="Bonfante P."/>
        </authorList>
    </citation>
    <scope>NUCLEOTIDE SEQUENCE [LARGE SCALE GENOMIC DNA]</scope>
    <source>
        <strain evidence="2 3">BEG34</strain>
    </source>
</reference>
<dbReference type="Proteomes" id="UP000439903">
    <property type="component" value="Unassembled WGS sequence"/>
</dbReference>
<feature type="domain" description="Ubiquitin-like" evidence="1">
    <location>
        <begin position="73"/>
        <end position="149"/>
    </location>
</feature>
<dbReference type="InterPro" id="IPR019956">
    <property type="entry name" value="Ubiquitin_dom"/>
</dbReference>
<dbReference type="Gene3D" id="3.10.20.90">
    <property type="entry name" value="Phosphatidylinositol 3-kinase Catalytic Subunit, Chain A, domain 1"/>
    <property type="match status" value="2"/>
</dbReference>
<dbReference type="OrthoDB" id="428577at2759"/>
<dbReference type="Pfam" id="PF00240">
    <property type="entry name" value="ubiquitin"/>
    <property type="match status" value="2"/>
</dbReference>
<evidence type="ECO:0000313" key="2">
    <source>
        <dbReference type="EMBL" id="KAF0532765.1"/>
    </source>
</evidence>
<dbReference type="EMBL" id="WTPW01000227">
    <property type="protein sequence ID" value="KAF0532765.1"/>
    <property type="molecule type" value="Genomic_DNA"/>
</dbReference>
<dbReference type="CDD" id="cd17039">
    <property type="entry name" value="Ubl_ubiquitin_like"/>
    <property type="match status" value="1"/>
</dbReference>
<dbReference type="SMART" id="SM00213">
    <property type="entry name" value="UBQ"/>
    <property type="match status" value="2"/>
</dbReference>
<accession>A0A8H4EQ33</accession>
<dbReference type="SUPFAM" id="SSF54236">
    <property type="entry name" value="Ubiquitin-like"/>
    <property type="match status" value="2"/>
</dbReference>
<organism evidence="2 3">
    <name type="scientific">Gigaspora margarita</name>
    <dbReference type="NCBI Taxonomy" id="4874"/>
    <lineage>
        <taxon>Eukaryota</taxon>
        <taxon>Fungi</taxon>
        <taxon>Fungi incertae sedis</taxon>
        <taxon>Mucoromycota</taxon>
        <taxon>Glomeromycotina</taxon>
        <taxon>Glomeromycetes</taxon>
        <taxon>Diversisporales</taxon>
        <taxon>Gigasporaceae</taxon>
        <taxon>Gigaspora</taxon>
    </lineage>
</organism>
<name>A0A8H4EQ33_GIGMA</name>
<dbReference type="InterPro" id="IPR000626">
    <property type="entry name" value="Ubiquitin-like_dom"/>
</dbReference>
<evidence type="ECO:0000313" key="3">
    <source>
        <dbReference type="Proteomes" id="UP000439903"/>
    </source>
</evidence>
<keyword evidence="3" id="KW-1185">Reference proteome</keyword>
<evidence type="ECO:0000259" key="1">
    <source>
        <dbReference type="PROSITE" id="PS50053"/>
    </source>
</evidence>